<dbReference type="FunFam" id="2.30.29.170:FF:000001">
    <property type="entry name" value="EF-hand domain containing 1"/>
    <property type="match status" value="1"/>
</dbReference>
<dbReference type="Proteomes" id="UP000001357">
    <property type="component" value="Unassembled WGS sequence"/>
</dbReference>
<dbReference type="PANTHER" id="PTHR12086:SF9">
    <property type="entry name" value="EF-HAND DOMAIN-CONTAINING PROTEIN 1"/>
    <property type="match status" value="1"/>
</dbReference>
<name>A9V502_MONBE</name>
<dbReference type="OMA" id="QDFYKWE"/>
<feature type="region of interest" description="Disordered" evidence="7">
    <location>
        <begin position="62"/>
        <end position="87"/>
    </location>
</feature>
<evidence type="ECO:0000256" key="2">
    <source>
        <dbReference type="ARBA" id="ARBA00004245"/>
    </source>
</evidence>
<dbReference type="KEGG" id="mbr:MONBRDRAFT_33364"/>
<proteinExistence type="predicted"/>
<dbReference type="FunCoup" id="A9V502">
    <property type="interactions" value="44"/>
</dbReference>
<evidence type="ECO:0000259" key="8">
    <source>
        <dbReference type="PROSITE" id="PS51336"/>
    </source>
</evidence>
<keyword evidence="3" id="KW-0963">Cytoplasm</keyword>
<dbReference type="EMBL" id="CH991559">
    <property type="protein sequence ID" value="EDQ87460.1"/>
    <property type="molecule type" value="Genomic_DNA"/>
</dbReference>
<dbReference type="InterPro" id="IPR006602">
    <property type="entry name" value="DM10_dom"/>
</dbReference>
<protein>
    <recommendedName>
        <fullName evidence="8">DM10 domain-containing protein</fullName>
    </recommendedName>
</protein>
<dbReference type="SMART" id="SM00676">
    <property type="entry name" value="DM10"/>
    <property type="match status" value="3"/>
</dbReference>
<organism evidence="9 10">
    <name type="scientific">Monosiga brevicollis</name>
    <name type="common">Choanoflagellate</name>
    <dbReference type="NCBI Taxonomy" id="81824"/>
    <lineage>
        <taxon>Eukaryota</taxon>
        <taxon>Choanoflagellata</taxon>
        <taxon>Craspedida</taxon>
        <taxon>Salpingoecidae</taxon>
        <taxon>Monosiga</taxon>
    </lineage>
</organism>
<dbReference type="AlphaFoldDB" id="A9V502"/>
<feature type="compositionally biased region" description="Low complexity" evidence="7">
    <location>
        <begin position="62"/>
        <end position="71"/>
    </location>
</feature>
<evidence type="ECO:0000256" key="1">
    <source>
        <dbReference type="ARBA" id="ARBA00004138"/>
    </source>
</evidence>
<comment type="subcellular location">
    <subcellularLocation>
        <location evidence="1">Cell projection</location>
        <location evidence="1">Cilium</location>
    </subcellularLocation>
    <subcellularLocation>
        <location evidence="2">Cytoplasm</location>
        <location evidence="2">Cytoskeleton</location>
    </subcellularLocation>
</comment>
<dbReference type="InterPro" id="IPR040193">
    <property type="entry name" value="EFHC1/EFHC2/EFHB"/>
</dbReference>
<keyword evidence="4" id="KW-0677">Repeat</keyword>
<dbReference type="GeneID" id="5892999"/>
<dbReference type="GO" id="GO:0060285">
    <property type="term" value="P:cilium-dependent cell motility"/>
    <property type="evidence" value="ECO:0000318"/>
    <property type="project" value="GO_Central"/>
</dbReference>
<dbReference type="GO" id="GO:0007052">
    <property type="term" value="P:mitotic spindle organization"/>
    <property type="evidence" value="ECO:0000318"/>
    <property type="project" value="GO_Central"/>
</dbReference>
<gene>
    <name evidence="9" type="ORF">MONBRDRAFT_33364</name>
</gene>
<reference evidence="9 10" key="1">
    <citation type="journal article" date="2008" name="Nature">
        <title>The genome of the choanoflagellate Monosiga brevicollis and the origin of metazoans.</title>
        <authorList>
            <consortium name="JGI Sequencing"/>
            <person name="King N."/>
            <person name="Westbrook M.J."/>
            <person name="Young S.L."/>
            <person name="Kuo A."/>
            <person name="Abedin M."/>
            <person name="Chapman J."/>
            <person name="Fairclough S."/>
            <person name="Hellsten U."/>
            <person name="Isogai Y."/>
            <person name="Letunic I."/>
            <person name="Marr M."/>
            <person name="Pincus D."/>
            <person name="Putnam N."/>
            <person name="Rokas A."/>
            <person name="Wright K.J."/>
            <person name="Zuzow R."/>
            <person name="Dirks W."/>
            <person name="Good M."/>
            <person name="Goodstein D."/>
            <person name="Lemons D."/>
            <person name="Li W."/>
            <person name="Lyons J.B."/>
            <person name="Morris A."/>
            <person name="Nichols S."/>
            <person name="Richter D.J."/>
            <person name="Salamov A."/>
            <person name="Bork P."/>
            <person name="Lim W.A."/>
            <person name="Manning G."/>
            <person name="Miller W.T."/>
            <person name="McGinnis W."/>
            <person name="Shapiro H."/>
            <person name="Tjian R."/>
            <person name="Grigoriev I.V."/>
            <person name="Rokhsar D."/>
        </authorList>
    </citation>
    <scope>NUCLEOTIDE SEQUENCE [LARGE SCALE GENOMIC DNA]</scope>
    <source>
        <strain evidence="10">MX1 / ATCC 50154</strain>
    </source>
</reference>
<evidence type="ECO:0000256" key="6">
    <source>
        <dbReference type="ARBA" id="ARBA00023273"/>
    </source>
</evidence>
<accession>A9V502</accession>
<evidence type="ECO:0000256" key="7">
    <source>
        <dbReference type="SAM" id="MobiDB-lite"/>
    </source>
</evidence>
<feature type="domain" description="DM10" evidence="8">
    <location>
        <begin position="242"/>
        <end position="362"/>
    </location>
</feature>
<dbReference type="Pfam" id="PF06565">
    <property type="entry name" value="DM10_dom"/>
    <property type="match status" value="3"/>
</dbReference>
<dbReference type="GO" id="GO:0000281">
    <property type="term" value="P:mitotic cytokinesis"/>
    <property type="evidence" value="ECO:0000318"/>
    <property type="project" value="GO_Central"/>
</dbReference>
<feature type="domain" description="DM10" evidence="8">
    <location>
        <begin position="419"/>
        <end position="520"/>
    </location>
</feature>
<dbReference type="PROSITE" id="PS51336">
    <property type="entry name" value="DM10"/>
    <property type="match status" value="3"/>
</dbReference>
<dbReference type="GO" id="GO:0005930">
    <property type="term" value="C:axoneme"/>
    <property type="evidence" value="ECO:0000318"/>
    <property type="project" value="GO_Central"/>
</dbReference>
<evidence type="ECO:0000256" key="4">
    <source>
        <dbReference type="ARBA" id="ARBA00022737"/>
    </source>
</evidence>
<feature type="domain" description="DM10" evidence="8">
    <location>
        <begin position="93"/>
        <end position="198"/>
    </location>
</feature>
<dbReference type="GO" id="GO:0043014">
    <property type="term" value="F:alpha-tubulin binding"/>
    <property type="evidence" value="ECO:0000318"/>
    <property type="project" value="GO_Central"/>
</dbReference>
<keyword evidence="5" id="KW-0206">Cytoskeleton</keyword>
<dbReference type="InParanoid" id="A9V502"/>
<dbReference type="Gene3D" id="2.30.29.170">
    <property type="match status" value="3"/>
</dbReference>
<dbReference type="RefSeq" id="XP_001747720.1">
    <property type="nucleotide sequence ID" value="XM_001747668.1"/>
</dbReference>
<evidence type="ECO:0000313" key="10">
    <source>
        <dbReference type="Proteomes" id="UP000001357"/>
    </source>
</evidence>
<keyword evidence="10" id="KW-1185">Reference proteome</keyword>
<dbReference type="STRING" id="81824.A9V502"/>
<keyword evidence="6" id="KW-0966">Cell projection</keyword>
<dbReference type="FunFam" id="2.30.29.170:FF:000004">
    <property type="entry name" value="EF-hand domain containing 2"/>
    <property type="match status" value="1"/>
</dbReference>
<feature type="region of interest" description="Disordered" evidence="7">
    <location>
        <begin position="373"/>
        <end position="392"/>
    </location>
</feature>
<evidence type="ECO:0000256" key="3">
    <source>
        <dbReference type="ARBA" id="ARBA00022490"/>
    </source>
</evidence>
<dbReference type="eggNOG" id="KOG0043">
    <property type="taxonomic scope" value="Eukaryota"/>
</dbReference>
<dbReference type="GO" id="GO:0072686">
    <property type="term" value="C:mitotic spindle"/>
    <property type="evidence" value="ECO:0000318"/>
    <property type="project" value="GO_Central"/>
</dbReference>
<dbReference type="PANTHER" id="PTHR12086">
    <property type="entry name" value="EF-HAND DOMAIN C-TERMINAL CONTAINING PROTEIN"/>
    <property type="match status" value="1"/>
</dbReference>
<evidence type="ECO:0000313" key="9">
    <source>
        <dbReference type="EMBL" id="EDQ87460.1"/>
    </source>
</evidence>
<sequence>MANPVMPKMPGYVFDDPSLKPYHGKAQTLRNGQVDSVPRGSSAVADEPVDIEALAQATKRLTYNTTTRSTTEQAVPSTEHSEPAPPPAHVALDKVVLTFDGYFKETIHESADEHYRVRFVKVFYFLEDDTMAVLEPAVPNSGLPQGKLIRRQRLPKDSEGNTYLWSDLGVGVNLQVYGRVFRLTDCDQFTRRFFEEQGVTLNEAEPQPVDPYALKRKVVEQPSTLSTTPSDFDKLKQFVTLDRKVLRVYAVWDDTASLHGSRRTYTIHYFLVDDTVEVREQHVPNDGRDAFPLLLRRQKVLRNHRDLPVEFPSIVMEPSASENSDYIGPADLLIGQTVHIMGRDFLVYDCDAFTQEFFRRNFGVEDLTPLDISEPGKPVPKAPVPSHTGFGSEEDSLQSVLALNPRAPKSNMNKLLKYDKQVLRFRAQLDTKDVTDVDRSFIITYTLASDQISIFEPKSRTAMGGKFLEAQKIRRPGGAVPPVYYSEGDLYPGAKLQVFGRTFLLGECDEFVYTFAQEHPELYGPEGRAAFGLSA</sequence>
<evidence type="ECO:0000256" key="5">
    <source>
        <dbReference type="ARBA" id="ARBA00023212"/>
    </source>
</evidence>